<evidence type="ECO:0000313" key="2">
    <source>
        <dbReference type="EMBL" id="MDP8149348.1"/>
    </source>
</evidence>
<organism evidence="2 3">
    <name type="scientific">Phocoenobacter atlanticus subsp. atlanticus</name>
    <dbReference type="NCBI Taxonomy" id="3061285"/>
    <lineage>
        <taxon>Bacteria</taxon>
        <taxon>Pseudomonadati</taxon>
        <taxon>Pseudomonadota</taxon>
        <taxon>Gammaproteobacteria</taxon>
        <taxon>Pasteurellales</taxon>
        <taxon>Pasteurellaceae</taxon>
        <taxon>Phocoenobacter</taxon>
        <taxon>Phocoenobacter atlanticus</taxon>
    </lineage>
</organism>
<dbReference type="Pfam" id="PF10973">
    <property type="entry name" value="DUF2799"/>
    <property type="match status" value="1"/>
</dbReference>
<evidence type="ECO:0000256" key="1">
    <source>
        <dbReference type="SAM" id="Coils"/>
    </source>
</evidence>
<keyword evidence="1" id="KW-0175">Coiled coil</keyword>
<protein>
    <submittedName>
        <fullName evidence="2">DUF2799 domain-containing protein</fullName>
    </submittedName>
</protein>
<comment type="caution">
    <text evidence="2">The sequence shown here is derived from an EMBL/GenBank/DDBJ whole genome shotgun (WGS) entry which is preliminary data.</text>
</comment>
<dbReference type="PROSITE" id="PS51257">
    <property type="entry name" value="PROKAR_LIPOPROTEIN"/>
    <property type="match status" value="1"/>
</dbReference>
<dbReference type="Proteomes" id="UP001226020">
    <property type="component" value="Unassembled WGS sequence"/>
</dbReference>
<sequence length="184" mass="21283">MKIEFKKALFWLGVMITLTACTSPSLTKEQCLTGNWEAIGYNDGVAGYYPNRINVHQKACAETGVIPNFTLWEKGRENGLKHYCTVENAVRLGNSGYAFNNVCLNEQAIDLRNVYNKAYKKYIIRRQLAQDKRTLSQHKEKLAKLLKGEMLDFKTEKEAREYMLKLQKEILALEQKIRKAERTK</sequence>
<accession>A0AAW8CDP8</accession>
<reference evidence="2 3" key="1">
    <citation type="journal article" date="2023" name="Front. Microbiol.">
        <title>Phylogeography and host specificity of Pasteurellaceae pathogenic to sea-farmed fish in the north-east Atlantic.</title>
        <authorList>
            <person name="Gulla S."/>
            <person name="Colquhoun D.J."/>
            <person name="Olsen A.B."/>
            <person name="Spilsberg B."/>
            <person name="Lagesen K."/>
            <person name="Aakesson C.P."/>
            <person name="Strom S."/>
            <person name="Manji F."/>
            <person name="Birkbeck T.H."/>
            <person name="Nilsen H.K."/>
        </authorList>
    </citation>
    <scope>NUCLEOTIDE SEQUENCE [LARGE SCALE GENOMIC DNA]</scope>
    <source>
        <strain evidence="2 3">NVIB3131</strain>
    </source>
</reference>
<dbReference type="InterPro" id="IPR021242">
    <property type="entry name" value="DUF2799"/>
</dbReference>
<dbReference type="AlphaFoldDB" id="A0AAW8CDP8"/>
<gene>
    <name evidence="2" type="ORF">QJU57_09735</name>
</gene>
<keyword evidence="3" id="KW-1185">Reference proteome</keyword>
<dbReference type="EMBL" id="JASAXT010000024">
    <property type="protein sequence ID" value="MDP8149348.1"/>
    <property type="molecule type" value="Genomic_DNA"/>
</dbReference>
<dbReference type="RefSeq" id="WP_306352297.1">
    <property type="nucleotide sequence ID" value="NZ_JASAWV010000027.1"/>
</dbReference>
<name>A0AAW8CDP8_9PAST</name>
<evidence type="ECO:0000313" key="3">
    <source>
        <dbReference type="Proteomes" id="UP001226020"/>
    </source>
</evidence>
<proteinExistence type="predicted"/>
<feature type="coiled-coil region" evidence="1">
    <location>
        <begin position="156"/>
        <end position="183"/>
    </location>
</feature>